<evidence type="ECO:0000313" key="4">
    <source>
        <dbReference type="Proteomes" id="UP000279259"/>
    </source>
</evidence>
<feature type="transmembrane region" description="Helical" evidence="2">
    <location>
        <begin position="77"/>
        <end position="102"/>
    </location>
</feature>
<feature type="compositionally biased region" description="Basic and acidic residues" evidence="1">
    <location>
        <begin position="171"/>
        <end position="205"/>
    </location>
</feature>
<dbReference type="STRING" id="1890683.A0A427XPF9"/>
<dbReference type="OrthoDB" id="2574290at2759"/>
<evidence type="ECO:0000256" key="1">
    <source>
        <dbReference type="SAM" id="MobiDB-lite"/>
    </source>
</evidence>
<organism evidence="3 4">
    <name type="scientific">Saitozyma podzolica</name>
    <dbReference type="NCBI Taxonomy" id="1890683"/>
    <lineage>
        <taxon>Eukaryota</taxon>
        <taxon>Fungi</taxon>
        <taxon>Dikarya</taxon>
        <taxon>Basidiomycota</taxon>
        <taxon>Agaricomycotina</taxon>
        <taxon>Tremellomycetes</taxon>
        <taxon>Tremellales</taxon>
        <taxon>Trimorphomycetaceae</taxon>
        <taxon>Saitozyma</taxon>
    </lineage>
</organism>
<name>A0A427XPF9_9TREE</name>
<gene>
    <name evidence="3" type="ORF">EHS25_007051</name>
</gene>
<keyword evidence="4" id="KW-1185">Reference proteome</keyword>
<protein>
    <submittedName>
        <fullName evidence="3">Uncharacterized protein</fullName>
    </submittedName>
</protein>
<dbReference type="Proteomes" id="UP000279259">
    <property type="component" value="Unassembled WGS sequence"/>
</dbReference>
<evidence type="ECO:0000256" key="2">
    <source>
        <dbReference type="SAM" id="Phobius"/>
    </source>
</evidence>
<feature type="region of interest" description="Disordered" evidence="1">
    <location>
        <begin position="128"/>
        <end position="322"/>
    </location>
</feature>
<evidence type="ECO:0000313" key="3">
    <source>
        <dbReference type="EMBL" id="RSH80716.1"/>
    </source>
</evidence>
<dbReference type="EMBL" id="RSCD01000033">
    <property type="protein sequence ID" value="RSH80716.1"/>
    <property type="molecule type" value="Genomic_DNA"/>
</dbReference>
<keyword evidence="2" id="KW-0472">Membrane</keyword>
<comment type="caution">
    <text evidence="3">The sequence shown here is derived from an EMBL/GenBank/DDBJ whole genome shotgun (WGS) entry which is preliminary data.</text>
</comment>
<feature type="compositionally biased region" description="Basic and acidic residues" evidence="1">
    <location>
        <begin position="274"/>
        <end position="314"/>
    </location>
</feature>
<feature type="transmembrane region" description="Helical" evidence="2">
    <location>
        <begin position="43"/>
        <end position="65"/>
    </location>
</feature>
<reference evidence="3 4" key="1">
    <citation type="submission" date="2018-11" db="EMBL/GenBank/DDBJ databases">
        <title>Genome sequence of Saitozyma podzolica DSM 27192.</title>
        <authorList>
            <person name="Aliyu H."/>
            <person name="Gorte O."/>
            <person name="Ochsenreither K."/>
        </authorList>
    </citation>
    <scope>NUCLEOTIDE SEQUENCE [LARGE SCALE GENOMIC DNA]</scope>
    <source>
        <strain evidence="3 4">DSM 27192</strain>
    </source>
</reference>
<proteinExistence type="predicted"/>
<sequence length="322" mass="34391">MSAGRGGLPTSPFEVEATKEVVQRHIEAGDISQNDLDLLKKGYQWMTISSMIGSAGLGLTTYYGLRRRVPPVSIGVRLLVSGGMGVLGSFLGFTMGGFAASLEVNHKMEDPKRKMAVFQQIAMEARQEALERSGVPRNVPPGIPQQRQPGGAAGFPPPVANRSAGRGDATTWDRDPEAARELEAEREREREFSSEIGRIEADGRFAGEAPAPVSVPTSTSTSASTGAAPRAGDGGWDRIRQQAFSRPAQRGGNAAGQEGGPASGAGTGAGIRGLELDDLRARGPLRELGVKRDDQELSEEQRKFDELLEKERRGVGATEAWR</sequence>
<feature type="compositionally biased region" description="Gly residues" evidence="1">
    <location>
        <begin position="253"/>
        <end position="271"/>
    </location>
</feature>
<keyword evidence="2" id="KW-0812">Transmembrane</keyword>
<feature type="compositionally biased region" description="Low complexity" evidence="1">
    <location>
        <begin position="209"/>
        <end position="229"/>
    </location>
</feature>
<keyword evidence="2" id="KW-1133">Transmembrane helix</keyword>
<accession>A0A427XPF9</accession>
<dbReference type="AlphaFoldDB" id="A0A427XPF9"/>